<evidence type="ECO:0000259" key="6">
    <source>
        <dbReference type="PROSITE" id="PS50893"/>
    </source>
</evidence>
<gene>
    <name evidence="7" type="ORF">UREOM_5980</name>
</gene>
<keyword evidence="2" id="KW-0813">Transport</keyword>
<evidence type="ECO:0000256" key="4">
    <source>
        <dbReference type="ARBA" id="ARBA00022840"/>
    </source>
</evidence>
<feature type="compositionally biased region" description="Basic and acidic residues" evidence="5">
    <location>
        <begin position="10"/>
        <end position="33"/>
    </location>
</feature>
<feature type="compositionally biased region" description="Basic and acidic residues" evidence="5">
    <location>
        <begin position="93"/>
        <end position="109"/>
    </location>
</feature>
<dbReference type="EMBL" id="BAABQM010000004">
    <property type="protein sequence ID" value="GAA5414887.1"/>
    <property type="molecule type" value="Genomic_DNA"/>
</dbReference>
<evidence type="ECO:0000256" key="5">
    <source>
        <dbReference type="SAM" id="MobiDB-lite"/>
    </source>
</evidence>
<sequence>MSFWHKKGSFKKDQENDQAKDTNNEFSLDHDETIPNSHVETTSNATDNNDSAQPEEKVEAERVNEPTPAEKTEENKLKDRKELKKKVNTARQQKKEQKASFKSLSKEDRQALKDRAKNVEKLNKPHNGPKNLPLSGDNIIELKDVVKFYSNGYVVTQILKGINLEIKRGDFVIILGPSGSGKTTLMNIISGLDRASDGITNVCGTDLINLKDNELTKFRKDNVGYVFQQYGLLPNLTVRENVEIGANLQADKSKRLDVFEILDSVGMLMHKDKFPHQLSGGQQQRVSIARAFAKNPTILFGDEPTGAIDEEMSKMVLKEFVGINRKYQTTVIIVTHNPIFEELGTLVVKIKDGNISSLIRNEHPKEVDELPWGQE</sequence>
<reference evidence="7" key="1">
    <citation type="submission" date="2024-02" db="EMBL/GenBank/DDBJ databases">
        <title>Draft genome sequence of new strains in genus Ureaplasma.</title>
        <authorList>
            <person name="Nakajima Y."/>
            <person name="Segawa T."/>
        </authorList>
    </citation>
    <scope>NUCLEOTIDE SEQUENCE [LARGE SCALE GENOMIC DNA]</scope>
    <source>
        <strain evidence="7">OM1</strain>
    </source>
</reference>
<dbReference type="PROSITE" id="PS00211">
    <property type="entry name" value="ABC_TRANSPORTER_1"/>
    <property type="match status" value="1"/>
</dbReference>
<dbReference type="InterPro" id="IPR003439">
    <property type="entry name" value="ABC_transporter-like_ATP-bd"/>
</dbReference>
<dbReference type="PANTHER" id="PTHR42798:SF2">
    <property type="entry name" value="ABC TRANSPORTER ATP-BINDING PROTEIN MG467-RELATED"/>
    <property type="match status" value="1"/>
</dbReference>
<feature type="region of interest" description="Disordered" evidence="5">
    <location>
        <begin position="1"/>
        <end position="109"/>
    </location>
</feature>
<dbReference type="InterPro" id="IPR017911">
    <property type="entry name" value="MacB-like_ATP-bd"/>
</dbReference>
<dbReference type="Proteomes" id="UP001449582">
    <property type="component" value="Unassembled WGS sequence"/>
</dbReference>
<evidence type="ECO:0000313" key="8">
    <source>
        <dbReference type="Proteomes" id="UP001449582"/>
    </source>
</evidence>
<comment type="similarity">
    <text evidence="1">Belongs to the ABC transporter superfamily.</text>
</comment>
<feature type="compositionally biased region" description="Polar residues" evidence="5">
    <location>
        <begin position="34"/>
        <end position="52"/>
    </location>
</feature>
<dbReference type="GO" id="GO:0005524">
    <property type="term" value="F:ATP binding"/>
    <property type="evidence" value="ECO:0007669"/>
    <property type="project" value="UniProtKB-KW"/>
</dbReference>
<dbReference type="CDD" id="cd03255">
    <property type="entry name" value="ABC_MJ0796_LolCDE_FtsE"/>
    <property type="match status" value="1"/>
</dbReference>
<evidence type="ECO:0000313" key="7">
    <source>
        <dbReference type="EMBL" id="GAA5414887.1"/>
    </source>
</evidence>
<dbReference type="InterPro" id="IPR017871">
    <property type="entry name" value="ABC_transporter-like_CS"/>
</dbReference>
<evidence type="ECO:0000256" key="3">
    <source>
        <dbReference type="ARBA" id="ARBA00022741"/>
    </source>
</evidence>
<dbReference type="PANTHER" id="PTHR42798">
    <property type="entry name" value="LIPOPROTEIN-RELEASING SYSTEM ATP-BINDING PROTEIN LOLD"/>
    <property type="match status" value="1"/>
</dbReference>
<organism evidence="7 8">
    <name type="scientific">Ureaplasma ceti</name>
    <dbReference type="NCBI Taxonomy" id="3119530"/>
    <lineage>
        <taxon>Bacteria</taxon>
        <taxon>Bacillati</taxon>
        <taxon>Mycoplasmatota</taxon>
        <taxon>Mycoplasmoidales</taxon>
        <taxon>Mycoplasmoidaceae</taxon>
        <taxon>Ureaplasma</taxon>
    </lineage>
</organism>
<dbReference type="Gene3D" id="3.40.50.300">
    <property type="entry name" value="P-loop containing nucleotide triphosphate hydrolases"/>
    <property type="match status" value="1"/>
</dbReference>
<protein>
    <submittedName>
        <fullName evidence="7">ABC transporter ATP-binding protein</fullName>
    </submittedName>
</protein>
<dbReference type="SUPFAM" id="SSF52540">
    <property type="entry name" value="P-loop containing nucleoside triphosphate hydrolases"/>
    <property type="match status" value="1"/>
</dbReference>
<proteinExistence type="inferred from homology"/>
<dbReference type="RefSeq" id="WP_353290047.1">
    <property type="nucleotide sequence ID" value="NZ_BAABQM010000004.1"/>
</dbReference>
<dbReference type="Pfam" id="PF00005">
    <property type="entry name" value="ABC_tran"/>
    <property type="match status" value="1"/>
</dbReference>
<dbReference type="InterPro" id="IPR003593">
    <property type="entry name" value="AAA+_ATPase"/>
</dbReference>
<feature type="domain" description="ABC transporter" evidence="6">
    <location>
        <begin position="140"/>
        <end position="375"/>
    </location>
</feature>
<feature type="compositionally biased region" description="Basic and acidic residues" evidence="5">
    <location>
        <begin position="54"/>
        <end position="82"/>
    </location>
</feature>
<evidence type="ECO:0000256" key="1">
    <source>
        <dbReference type="ARBA" id="ARBA00005417"/>
    </source>
</evidence>
<dbReference type="InterPro" id="IPR027417">
    <property type="entry name" value="P-loop_NTPase"/>
</dbReference>
<comment type="caution">
    <text evidence="7">The sequence shown here is derived from an EMBL/GenBank/DDBJ whole genome shotgun (WGS) entry which is preliminary data.</text>
</comment>
<name>A0ABP9U9X7_9BACT</name>
<evidence type="ECO:0000256" key="2">
    <source>
        <dbReference type="ARBA" id="ARBA00022448"/>
    </source>
</evidence>
<dbReference type="PROSITE" id="PS50893">
    <property type="entry name" value="ABC_TRANSPORTER_2"/>
    <property type="match status" value="1"/>
</dbReference>
<keyword evidence="8" id="KW-1185">Reference proteome</keyword>
<keyword evidence="4 7" id="KW-0067">ATP-binding</keyword>
<dbReference type="SMART" id="SM00382">
    <property type="entry name" value="AAA"/>
    <property type="match status" value="1"/>
</dbReference>
<keyword evidence="3" id="KW-0547">Nucleotide-binding</keyword>
<accession>A0ABP9U9X7</accession>